<dbReference type="EMBL" id="JBFXLU010000018">
    <property type="protein sequence ID" value="KAL2853810.1"/>
    <property type="molecule type" value="Genomic_DNA"/>
</dbReference>
<sequence>MLSLSFSLTDDLGLSMDLAWSGARFITQKQKVTWRSMLSWVVWPALLLIRKLGYAGYMIQEGDCGQFVARELGLRYMDSGKLVHFKFALASLSNEAEGRAEEEQNLAMGAGDSLQIHLGYAVCIWTAQDPMNISVKALGAVPSVQRSLKMSDRSKNERNA</sequence>
<dbReference type="InterPro" id="IPR029058">
    <property type="entry name" value="AB_hydrolase_fold"/>
</dbReference>
<comment type="caution">
    <text evidence="1">The sequence shown here is derived from an EMBL/GenBank/DDBJ whole genome shotgun (WGS) entry which is preliminary data.</text>
</comment>
<evidence type="ECO:0000313" key="2">
    <source>
        <dbReference type="Proteomes" id="UP001610446"/>
    </source>
</evidence>
<name>A0ABR4KNG6_9EURO</name>
<keyword evidence="2" id="KW-1185">Reference proteome</keyword>
<evidence type="ECO:0000313" key="1">
    <source>
        <dbReference type="EMBL" id="KAL2853810.1"/>
    </source>
</evidence>
<proteinExistence type="predicted"/>
<gene>
    <name evidence="1" type="ORF">BJY01DRAFT_243993</name>
</gene>
<reference evidence="1 2" key="1">
    <citation type="submission" date="2024-07" db="EMBL/GenBank/DDBJ databases">
        <title>Section-level genome sequencing and comparative genomics of Aspergillus sections Usti and Cavernicolus.</title>
        <authorList>
            <consortium name="Lawrence Berkeley National Laboratory"/>
            <person name="Nybo J.L."/>
            <person name="Vesth T.C."/>
            <person name="Theobald S."/>
            <person name="Frisvad J.C."/>
            <person name="Larsen T.O."/>
            <person name="Kjaerboelling I."/>
            <person name="Rothschild-Mancinelli K."/>
            <person name="Lyhne E.K."/>
            <person name="Kogle M.E."/>
            <person name="Barry K."/>
            <person name="Clum A."/>
            <person name="Na H."/>
            <person name="Ledsgaard L."/>
            <person name="Lin J."/>
            <person name="Lipzen A."/>
            <person name="Kuo A."/>
            <person name="Riley R."/>
            <person name="Mondo S."/>
            <person name="Labutti K."/>
            <person name="Haridas S."/>
            <person name="Pangalinan J."/>
            <person name="Salamov A.A."/>
            <person name="Simmons B.A."/>
            <person name="Magnuson J.K."/>
            <person name="Chen J."/>
            <person name="Drula E."/>
            <person name="Henrissat B."/>
            <person name="Wiebenga A."/>
            <person name="Lubbers R.J."/>
            <person name="Gomes A.C."/>
            <person name="Makela M.R."/>
            <person name="Stajich J."/>
            <person name="Grigoriev I.V."/>
            <person name="Mortensen U.H."/>
            <person name="De Vries R.P."/>
            <person name="Baker S.E."/>
            <person name="Andersen M.R."/>
        </authorList>
    </citation>
    <scope>NUCLEOTIDE SEQUENCE [LARGE SCALE GENOMIC DNA]</scope>
    <source>
        <strain evidence="1 2">CBS 123904</strain>
    </source>
</reference>
<accession>A0ABR4KNG6</accession>
<organism evidence="1 2">
    <name type="scientific">Aspergillus pseudoustus</name>
    <dbReference type="NCBI Taxonomy" id="1810923"/>
    <lineage>
        <taxon>Eukaryota</taxon>
        <taxon>Fungi</taxon>
        <taxon>Dikarya</taxon>
        <taxon>Ascomycota</taxon>
        <taxon>Pezizomycotina</taxon>
        <taxon>Eurotiomycetes</taxon>
        <taxon>Eurotiomycetidae</taxon>
        <taxon>Eurotiales</taxon>
        <taxon>Aspergillaceae</taxon>
        <taxon>Aspergillus</taxon>
        <taxon>Aspergillus subgen. Nidulantes</taxon>
    </lineage>
</organism>
<dbReference type="Gene3D" id="3.40.50.1820">
    <property type="entry name" value="alpha/beta hydrolase"/>
    <property type="match status" value="1"/>
</dbReference>
<dbReference type="Proteomes" id="UP001610446">
    <property type="component" value="Unassembled WGS sequence"/>
</dbReference>
<protein>
    <submittedName>
        <fullName evidence="1">Uncharacterized protein</fullName>
    </submittedName>
</protein>